<name>A0A2S7KNJ6_9FLAO</name>
<proteinExistence type="predicted"/>
<evidence type="ECO:0000313" key="2">
    <source>
        <dbReference type="Proteomes" id="UP000239800"/>
    </source>
</evidence>
<dbReference type="AlphaFoldDB" id="A0A2S7KNJ6"/>
<accession>A0A2S7KNJ6</accession>
<dbReference type="EMBL" id="MQUB01000001">
    <property type="protein sequence ID" value="PQB04206.1"/>
    <property type="molecule type" value="Genomic_DNA"/>
</dbReference>
<gene>
    <name evidence="1" type="ORF">BST85_04275</name>
</gene>
<keyword evidence="2" id="KW-1185">Reference proteome</keyword>
<reference evidence="1 2" key="1">
    <citation type="submission" date="2016-11" db="EMBL/GenBank/DDBJ databases">
        <title>Trade-off between light-utilization and light-protection in marine flavobacteria.</title>
        <authorList>
            <person name="Kumagai Y."/>
        </authorList>
    </citation>
    <scope>NUCLEOTIDE SEQUENCE [LARGE SCALE GENOMIC DNA]</scope>
    <source>
        <strain evidence="1 2">NBRC 107741</strain>
    </source>
</reference>
<protein>
    <submittedName>
        <fullName evidence="1">Uncharacterized protein</fullName>
    </submittedName>
</protein>
<sequence>MRYLIVILFLLPLTGFGQYDFENRFLKLEANTLPAIESISSIGLYKGVASSYASRLKSFQMSAQNYRQPVDMMTALEGQSSFIKQDYDLSYLQQQFYGFETEGYQSDGATRVKNEVYQEMRGLNLVNSCPPTGICARCAPYRLGRGF</sequence>
<dbReference type="OrthoDB" id="1443935at2"/>
<organism evidence="1 2">
    <name type="scientific">Aureitalea marina</name>
    <dbReference type="NCBI Taxonomy" id="930804"/>
    <lineage>
        <taxon>Bacteria</taxon>
        <taxon>Pseudomonadati</taxon>
        <taxon>Bacteroidota</taxon>
        <taxon>Flavobacteriia</taxon>
        <taxon>Flavobacteriales</taxon>
        <taxon>Flavobacteriaceae</taxon>
        <taxon>Aureitalea</taxon>
    </lineage>
</organism>
<dbReference type="Proteomes" id="UP000239800">
    <property type="component" value="Unassembled WGS sequence"/>
</dbReference>
<dbReference type="RefSeq" id="WP_104812131.1">
    <property type="nucleotide sequence ID" value="NZ_MQUB01000001.1"/>
</dbReference>
<evidence type="ECO:0000313" key="1">
    <source>
        <dbReference type="EMBL" id="PQB04206.1"/>
    </source>
</evidence>
<comment type="caution">
    <text evidence="1">The sequence shown here is derived from an EMBL/GenBank/DDBJ whole genome shotgun (WGS) entry which is preliminary data.</text>
</comment>